<name>A0A1I9GBJ6_BRUMA</name>
<accession>A0A1I9GBJ6</accession>
<sequence length="61" mass="6727">MEPAPWEMTGIQCHRALAVWMTDGCDPPCSCWELNSEPLQKQPALLTNEPPLLPLASSSSF</sequence>
<reference evidence="1" key="2">
    <citation type="submission" date="2012-12" db="EMBL/GenBank/DDBJ databases">
        <authorList>
            <consortium name="WormBase Consortium"/>
            <person name="Ghedin E."/>
            <person name="Paulini M."/>
        </authorList>
    </citation>
    <scope>NUCLEOTIDE SEQUENCE</scope>
    <source>
        <strain evidence="1">FR3</strain>
    </source>
</reference>
<evidence type="ECO:0000313" key="1">
    <source>
        <dbReference type="EMBL" id="CRZ26247.1"/>
    </source>
</evidence>
<gene>
    <name evidence="1" type="primary">Bm11720</name>
    <name evidence="1" type="ORF">BM_Bm11720</name>
</gene>
<reference evidence="1" key="1">
    <citation type="journal article" date="2007" name="Science">
        <title>Draft genome of the filarial nematode parasite Brugia malayi.</title>
        <authorList>
            <person name="Ghedin E."/>
            <person name="Wang S."/>
            <person name="Spiro D."/>
            <person name="Caler E."/>
            <person name="Zhao Q."/>
            <person name="Crabtree J."/>
            <person name="Allen J.E."/>
            <person name="Delcher A.L."/>
            <person name="Guiliano D.B."/>
            <person name="Miranda-Saavedra D."/>
            <person name="Angiuoli S.V."/>
            <person name="Creasy T."/>
            <person name="Amedeo P."/>
            <person name="Haas B."/>
            <person name="El-Sayed N.M."/>
            <person name="Wortman J.R."/>
            <person name="Feldblyum T."/>
            <person name="Tallon L."/>
            <person name="Schatz M."/>
            <person name="Shumway M."/>
            <person name="Koo H."/>
            <person name="Salzberg S.L."/>
            <person name="Schobel S."/>
            <person name="Pertea M."/>
            <person name="Pop M."/>
            <person name="White O."/>
            <person name="Barton G.J."/>
            <person name="Carlow C.K."/>
            <person name="Crawford M.J."/>
            <person name="Daub J."/>
            <person name="Dimmic M.W."/>
            <person name="Estes C.F."/>
            <person name="Foster J.M."/>
            <person name="Ganatra M."/>
            <person name="Gregory W.F."/>
            <person name="Johnson N.M."/>
            <person name="Jin J."/>
            <person name="Komuniecki R."/>
            <person name="Korf I."/>
            <person name="Kumar S."/>
            <person name="Laney S."/>
            <person name="Li B.W."/>
            <person name="Li W."/>
            <person name="Lindblom T.H."/>
            <person name="Lustigman S."/>
            <person name="Ma D."/>
            <person name="Maina C.V."/>
            <person name="Martin D.M."/>
            <person name="McCarter J.P."/>
            <person name="McReynolds L."/>
            <person name="Mitreva M."/>
            <person name="Nutman T.B."/>
            <person name="Parkinson J."/>
            <person name="Peregrin-Alvarez J.M."/>
            <person name="Poole C."/>
            <person name="Ren Q."/>
            <person name="Saunders L."/>
            <person name="Sluder A.E."/>
            <person name="Smith K."/>
            <person name="Stanke M."/>
            <person name="Unnasch T.R."/>
            <person name="Ware J."/>
            <person name="Wei A.D."/>
            <person name="Weil G."/>
            <person name="Williams D.J."/>
            <person name="Zhang Y."/>
            <person name="Williams S.A."/>
            <person name="Fraser-Liggett C."/>
            <person name="Slatko B."/>
            <person name="Blaxter M.L."/>
            <person name="Scott A.L."/>
        </authorList>
    </citation>
    <scope>NUCLEOTIDE SEQUENCE</scope>
    <source>
        <strain evidence="1">FR3</strain>
    </source>
</reference>
<dbReference type="EMBL" id="LN860042">
    <property type="protein sequence ID" value="CRZ26247.1"/>
    <property type="molecule type" value="Genomic_DNA"/>
</dbReference>
<organism evidence="1">
    <name type="scientific">Brugia malayi</name>
    <name type="common">Filarial nematode worm</name>
    <dbReference type="NCBI Taxonomy" id="6279"/>
    <lineage>
        <taxon>Eukaryota</taxon>
        <taxon>Metazoa</taxon>
        <taxon>Ecdysozoa</taxon>
        <taxon>Nematoda</taxon>
        <taxon>Chromadorea</taxon>
        <taxon>Rhabditida</taxon>
        <taxon>Spirurina</taxon>
        <taxon>Spiruromorpha</taxon>
        <taxon>Filarioidea</taxon>
        <taxon>Onchocercidae</taxon>
        <taxon>Brugia</taxon>
    </lineage>
</organism>
<protein>
    <submittedName>
        <fullName evidence="1">Bm11720</fullName>
    </submittedName>
</protein>
<dbReference type="AlphaFoldDB" id="A0A1I9GBJ6"/>
<proteinExistence type="predicted"/>